<dbReference type="RefSeq" id="WP_055086350.1">
    <property type="nucleotide sequence ID" value="NZ_CXSU01000012.1"/>
</dbReference>
<organism evidence="2 3">
    <name type="scientific">Jannaschia donghaensis</name>
    <dbReference type="NCBI Taxonomy" id="420998"/>
    <lineage>
        <taxon>Bacteria</taxon>
        <taxon>Pseudomonadati</taxon>
        <taxon>Pseudomonadota</taxon>
        <taxon>Alphaproteobacteria</taxon>
        <taxon>Rhodobacterales</taxon>
        <taxon>Roseobacteraceae</taxon>
        <taxon>Jannaschia</taxon>
    </lineage>
</organism>
<dbReference type="EMBL" id="CXSU01000012">
    <property type="protein sequence ID" value="CTQ50669.1"/>
    <property type="molecule type" value="Genomic_DNA"/>
</dbReference>
<name>A0A0M6YLG0_9RHOB</name>
<evidence type="ECO:0000313" key="2">
    <source>
        <dbReference type="EMBL" id="CTQ50669.1"/>
    </source>
</evidence>
<sequence>MTDLSETDGTIVLPERMDIGVAVALRDMVLSKTRDLILDASGVNVVMTSALQVLMAACDHQRSNDKTLAIANASRGFMASLKTLGVPFERLHTAEKTS</sequence>
<evidence type="ECO:0000313" key="3">
    <source>
        <dbReference type="Proteomes" id="UP000049222"/>
    </source>
</evidence>
<evidence type="ECO:0000259" key="1">
    <source>
        <dbReference type="PROSITE" id="PS50801"/>
    </source>
</evidence>
<dbReference type="InterPro" id="IPR058548">
    <property type="entry name" value="MlaB-like_STAS"/>
</dbReference>
<proteinExistence type="predicted"/>
<dbReference type="InterPro" id="IPR036513">
    <property type="entry name" value="STAS_dom_sf"/>
</dbReference>
<dbReference type="InterPro" id="IPR002645">
    <property type="entry name" value="STAS_dom"/>
</dbReference>
<reference evidence="2 3" key="1">
    <citation type="submission" date="2015-07" db="EMBL/GenBank/DDBJ databases">
        <authorList>
            <person name="Noorani M."/>
        </authorList>
    </citation>
    <scope>NUCLEOTIDE SEQUENCE [LARGE SCALE GENOMIC DNA]</scope>
    <source>
        <strain evidence="2 3">CECT 7802</strain>
    </source>
</reference>
<dbReference type="Gene3D" id="3.30.750.24">
    <property type="entry name" value="STAS domain"/>
    <property type="match status" value="1"/>
</dbReference>
<dbReference type="AlphaFoldDB" id="A0A0M6YLG0"/>
<keyword evidence="3" id="KW-1185">Reference proteome</keyword>
<dbReference type="PROSITE" id="PS50801">
    <property type="entry name" value="STAS"/>
    <property type="match status" value="1"/>
</dbReference>
<dbReference type="STRING" id="420998.JDO7802_02695"/>
<accession>A0A0M6YLG0</accession>
<gene>
    <name evidence="2" type="ORF">JDO7802_02695</name>
</gene>
<dbReference type="Proteomes" id="UP000049222">
    <property type="component" value="Unassembled WGS sequence"/>
</dbReference>
<feature type="domain" description="STAS" evidence="1">
    <location>
        <begin position="1"/>
        <end position="98"/>
    </location>
</feature>
<dbReference type="OrthoDB" id="7659283at2"/>
<protein>
    <recommendedName>
        <fullName evidence="1">STAS domain-containing protein</fullName>
    </recommendedName>
</protein>
<dbReference type="SUPFAM" id="SSF52091">
    <property type="entry name" value="SpoIIaa-like"/>
    <property type="match status" value="1"/>
</dbReference>
<dbReference type="Pfam" id="PF13466">
    <property type="entry name" value="STAS_2"/>
    <property type="match status" value="1"/>
</dbReference>